<keyword evidence="4" id="KW-0808">Transferase</keyword>
<proteinExistence type="predicted"/>
<dbReference type="OrthoDB" id="2514702at2"/>
<dbReference type="InterPro" id="IPR036890">
    <property type="entry name" value="HATPase_C_sf"/>
</dbReference>
<dbReference type="RefSeq" id="WP_097111729.1">
    <property type="nucleotide sequence ID" value="NZ_OBEB01000005.1"/>
</dbReference>
<dbReference type="InterPro" id="IPR003594">
    <property type="entry name" value="HATPase_dom"/>
</dbReference>
<accession>A0A285J4A9</accession>
<dbReference type="InterPro" id="IPR050640">
    <property type="entry name" value="Bact_2-comp_sensor_kinase"/>
</dbReference>
<reference evidence="5" key="1">
    <citation type="submission" date="2017-09" db="EMBL/GenBank/DDBJ databases">
        <authorList>
            <person name="Varghese N."/>
            <person name="Submissions S."/>
        </authorList>
    </citation>
    <scope>NUCLEOTIDE SEQUENCE [LARGE SCALE GENOMIC DNA]</scope>
    <source>
        <strain evidence="5">CGMCC 1.12461</strain>
    </source>
</reference>
<dbReference type="PANTHER" id="PTHR34220">
    <property type="entry name" value="SENSOR HISTIDINE KINASE YPDA"/>
    <property type="match status" value="1"/>
</dbReference>
<feature type="domain" description="Signal transduction histidine kinase internal region" evidence="3">
    <location>
        <begin position="157"/>
        <end position="236"/>
    </location>
</feature>
<dbReference type="SUPFAM" id="SSF55874">
    <property type="entry name" value="ATPase domain of HSP90 chaperone/DNA topoisomerase II/histidine kinase"/>
    <property type="match status" value="1"/>
</dbReference>
<keyword evidence="1" id="KW-0472">Membrane</keyword>
<dbReference type="Proteomes" id="UP000219353">
    <property type="component" value="Unassembled WGS sequence"/>
</dbReference>
<dbReference type="Gene3D" id="3.30.565.10">
    <property type="entry name" value="Histidine kinase-like ATPase, C-terminal domain"/>
    <property type="match status" value="1"/>
</dbReference>
<keyword evidence="5" id="KW-1185">Reference proteome</keyword>
<evidence type="ECO:0000313" key="4">
    <source>
        <dbReference type="EMBL" id="SNY53931.1"/>
    </source>
</evidence>
<dbReference type="GO" id="GO:0000155">
    <property type="term" value="F:phosphorelay sensor kinase activity"/>
    <property type="evidence" value="ECO:0007669"/>
    <property type="project" value="InterPro"/>
</dbReference>
<evidence type="ECO:0000313" key="5">
    <source>
        <dbReference type="Proteomes" id="UP000219353"/>
    </source>
</evidence>
<keyword evidence="1" id="KW-1133">Transmembrane helix</keyword>
<dbReference type="GO" id="GO:0016020">
    <property type="term" value="C:membrane"/>
    <property type="evidence" value="ECO:0007669"/>
    <property type="project" value="InterPro"/>
</dbReference>
<dbReference type="AlphaFoldDB" id="A0A285J4A9"/>
<sequence length="349" mass="39001">MPLVSRGTLLRFNLYYWFAILALGLLGSWQVAARSDKPYNWNYLPMMLASEMVAMLLTAMLVIWSHQRLAQQAFSNGQLMLGVVIVAAVYIPAENAFWILLWDKDVIDARLLISNLDTSVLAFFVWTACYLTVLLYQQQLQRLTQTTQLSQKIQQLELQALSQQLNPHFTFNALNSVCALLEAERYDDAETMSEQLATFLRYSLSKSPDSLVQLADELAAINAYLQLQKTRFGDKLKVNWQIDDTLKHQRIPALLLQPLVENAIKYAVATQIKGATITIGGIRKHDSVHLCVSDDGPGSQLQVDCSGAGVGLDNIRNRLLQHFGDNASLDIGASPQGFAVNICLPWQTA</sequence>
<dbReference type="EMBL" id="OBEB01000005">
    <property type="protein sequence ID" value="SNY53931.1"/>
    <property type="molecule type" value="Genomic_DNA"/>
</dbReference>
<dbReference type="PANTHER" id="PTHR34220:SF7">
    <property type="entry name" value="SENSOR HISTIDINE KINASE YPDA"/>
    <property type="match status" value="1"/>
</dbReference>
<feature type="domain" description="Histidine kinase/HSP90-like ATPase" evidence="2">
    <location>
        <begin position="254"/>
        <end position="346"/>
    </location>
</feature>
<evidence type="ECO:0000259" key="3">
    <source>
        <dbReference type="Pfam" id="PF06580"/>
    </source>
</evidence>
<feature type="transmembrane region" description="Helical" evidence="1">
    <location>
        <begin position="43"/>
        <end position="65"/>
    </location>
</feature>
<name>A0A285J4A9_9GAMM</name>
<feature type="transmembrane region" description="Helical" evidence="1">
    <location>
        <begin position="120"/>
        <end position="136"/>
    </location>
</feature>
<feature type="transmembrane region" description="Helical" evidence="1">
    <location>
        <begin position="12"/>
        <end position="31"/>
    </location>
</feature>
<keyword evidence="1" id="KW-0812">Transmembrane</keyword>
<dbReference type="Pfam" id="PF02518">
    <property type="entry name" value="HATPase_c"/>
    <property type="match status" value="1"/>
</dbReference>
<dbReference type="InterPro" id="IPR010559">
    <property type="entry name" value="Sig_transdc_His_kin_internal"/>
</dbReference>
<organism evidence="4 5">
    <name type="scientific">Arsukibacterium tuosuense</name>
    <dbReference type="NCBI Taxonomy" id="1323745"/>
    <lineage>
        <taxon>Bacteria</taxon>
        <taxon>Pseudomonadati</taxon>
        <taxon>Pseudomonadota</taxon>
        <taxon>Gammaproteobacteria</taxon>
        <taxon>Chromatiales</taxon>
        <taxon>Chromatiaceae</taxon>
        <taxon>Arsukibacterium</taxon>
    </lineage>
</organism>
<feature type="transmembrane region" description="Helical" evidence="1">
    <location>
        <begin position="77"/>
        <end position="100"/>
    </location>
</feature>
<keyword evidence="4" id="KW-0418">Kinase</keyword>
<gene>
    <name evidence="4" type="ORF">SAMN06297280_2497</name>
</gene>
<protein>
    <submittedName>
        <fullName evidence="4">Histidine kinase</fullName>
    </submittedName>
</protein>
<evidence type="ECO:0000259" key="2">
    <source>
        <dbReference type="Pfam" id="PF02518"/>
    </source>
</evidence>
<evidence type="ECO:0000256" key="1">
    <source>
        <dbReference type="SAM" id="Phobius"/>
    </source>
</evidence>
<dbReference type="Pfam" id="PF06580">
    <property type="entry name" value="His_kinase"/>
    <property type="match status" value="1"/>
</dbReference>